<evidence type="ECO:0000313" key="2">
    <source>
        <dbReference type="Proteomes" id="UP000029108"/>
    </source>
</evidence>
<dbReference type="Proteomes" id="UP000029108">
    <property type="component" value="Unassembled WGS sequence"/>
</dbReference>
<dbReference type="AlphaFoldDB" id="A0A086ZHX6"/>
<accession>A0A086ZHX6</accession>
<keyword evidence="2" id="KW-1185">Reference proteome</keyword>
<dbReference type="EMBL" id="JGYN01000040">
    <property type="protein sequence ID" value="KFI46126.1"/>
    <property type="molecule type" value="Genomic_DNA"/>
</dbReference>
<organism evidence="1 2">
    <name type="scientific">Bifidobacterium biavatii DSM 23969</name>
    <dbReference type="NCBI Taxonomy" id="1437608"/>
    <lineage>
        <taxon>Bacteria</taxon>
        <taxon>Bacillati</taxon>
        <taxon>Actinomycetota</taxon>
        <taxon>Actinomycetes</taxon>
        <taxon>Bifidobacteriales</taxon>
        <taxon>Bifidobacteriaceae</taxon>
        <taxon>Bifidobacterium</taxon>
    </lineage>
</organism>
<proteinExistence type="predicted"/>
<evidence type="ECO:0000313" key="1">
    <source>
        <dbReference type="EMBL" id="KFI46126.1"/>
    </source>
</evidence>
<dbReference type="eggNOG" id="ENOG5032G92">
    <property type="taxonomic scope" value="Bacteria"/>
</dbReference>
<sequence>MTGTPENHETEKPNAGRCIICDHRFEGEACRHTCSQCHYDMCDRCSFTCMCGRVVCADCVETCRECGRDMCPNCTWQCQQCDNVLCEDDVRYCEHCDNVFCTDCLKTCDDCEYRYCDECLGNHGCDTCEPDYKNPYEGNPRVREPFTFGLEIEIDGPHDRNMIKQHPLIAGWCSDGSLHLDGSMEYQTEPMTMRQLPQIVRLVAAIRPDSRNDNAGGHMHVSRTSRQCASRWFWALDALTSQQAVALNMRHTTNDRWCRLEHGHYTGKDTAINDTHYRTIEFRTFGPWWRETADKLKPAVTYMHTMWRFFQHYPLGTLQVETIQTMSRATARTAIDTDNPVRTARLARMTELGMEAPACA</sequence>
<evidence type="ECO:0008006" key="3">
    <source>
        <dbReference type="Google" id="ProtNLM"/>
    </source>
</evidence>
<comment type="caution">
    <text evidence="1">The sequence shown here is derived from an EMBL/GenBank/DDBJ whole genome shotgun (WGS) entry which is preliminary data.</text>
</comment>
<name>A0A086ZHX6_9BIFI</name>
<gene>
    <name evidence="1" type="ORF">BBIA_2091</name>
</gene>
<reference evidence="1 2" key="1">
    <citation type="submission" date="2014-03" db="EMBL/GenBank/DDBJ databases">
        <title>Genomics of Bifidobacteria.</title>
        <authorList>
            <person name="Ventura M."/>
            <person name="Milani C."/>
            <person name="Lugli G.A."/>
        </authorList>
    </citation>
    <scope>NUCLEOTIDE SEQUENCE [LARGE SCALE GENOMIC DNA]</scope>
    <source>
        <strain evidence="1 2">DSM 23969</strain>
    </source>
</reference>
<protein>
    <recommendedName>
        <fullName evidence="3">Amidoligase enzyme</fullName>
    </recommendedName>
</protein>